<reference evidence="1" key="1">
    <citation type="submission" date="2022-11" db="EMBL/GenBank/DDBJ databases">
        <title>Centuries of genome instability and evolution in soft-shell clam transmissible cancer (bioRxiv).</title>
        <authorList>
            <person name="Hart S.F.M."/>
            <person name="Yonemitsu M.A."/>
            <person name="Giersch R.M."/>
            <person name="Beal B.F."/>
            <person name="Arriagada G."/>
            <person name="Davis B.W."/>
            <person name="Ostrander E.A."/>
            <person name="Goff S.P."/>
            <person name="Metzger M.J."/>
        </authorList>
    </citation>
    <scope>NUCLEOTIDE SEQUENCE</scope>
    <source>
        <strain evidence="1">MELC-2E11</strain>
        <tissue evidence="1">Siphon/mantle</tissue>
    </source>
</reference>
<organism evidence="1 2">
    <name type="scientific">Mya arenaria</name>
    <name type="common">Soft-shell clam</name>
    <dbReference type="NCBI Taxonomy" id="6604"/>
    <lineage>
        <taxon>Eukaryota</taxon>
        <taxon>Metazoa</taxon>
        <taxon>Spiralia</taxon>
        <taxon>Lophotrochozoa</taxon>
        <taxon>Mollusca</taxon>
        <taxon>Bivalvia</taxon>
        <taxon>Autobranchia</taxon>
        <taxon>Heteroconchia</taxon>
        <taxon>Euheterodonta</taxon>
        <taxon>Imparidentia</taxon>
        <taxon>Neoheterodontei</taxon>
        <taxon>Myida</taxon>
        <taxon>Myoidea</taxon>
        <taxon>Myidae</taxon>
        <taxon>Mya</taxon>
    </lineage>
</organism>
<feature type="non-terminal residue" evidence="1">
    <location>
        <position position="327"/>
    </location>
</feature>
<proteinExistence type="predicted"/>
<dbReference type="Proteomes" id="UP001164746">
    <property type="component" value="Chromosome 8"/>
</dbReference>
<dbReference type="EMBL" id="CP111019">
    <property type="protein sequence ID" value="WAR13616.1"/>
    <property type="molecule type" value="Genomic_DNA"/>
</dbReference>
<protein>
    <recommendedName>
        <fullName evidence="3">Stress-response A/B barrel domain-containing protein</fullName>
    </recommendedName>
</protein>
<dbReference type="Gene3D" id="3.30.70.100">
    <property type="match status" value="1"/>
</dbReference>
<accession>A0ABY7F2Q3</accession>
<name>A0ABY7F2Q3_MYAAR</name>
<evidence type="ECO:0000313" key="1">
    <source>
        <dbReference type="EMBL" id="WAR13616.1"/>
    </source>
</evidence>
<evidence type="ECO:0008006" key="3">
    <source>
        <dbReference type="Google" id="ProtNLM"/>
    </source>
</evidence>
<keyword evidence="2" id="KW-1185">Reference proteome</keyword>
<gene>
    <name evidence="1" type="ORF">MAR_027796</name>
</gene>
<sequence length="327" mass="37675">QTERYEPKPVREPYVAPKFDYHTDGRFHNSYPSVPVQTPNTRQRYDSRQLNSNYYFQDKEDQTHKGYLVMMRVAPRSLAEVVNAVQGSVSSITASNGYCVGFAEPYKVKVLRPSYSYHNDAWWDPRDDRHQARYAVVVFWFKDASSARMCFESVGRFKQPDFPDSNPLQIVAIPLTYGRNRDAAPFSPESDHLTLFWTEFPSIHEGELYDFMKHYSEPAKKLMQEYGGNPYIAVCQYEAGWGPDLNKFGSPGYARYEVEQRRVGRPIKNAWLNPRTIIAVSSFPDMEALDAFYNDPRHKDLLGALGHFAEPVMIGVTLVRIRGTSRV</sequence>
<evidence type="ECO:0000313" key="2">
    <source>
        <dbReference type="Proteomes" id="UP001164746"/>
    </source>
</evidence>